<evidence type="ECO:0000256" key="1">
    <source>
        <dbReference type="ARBA" id="ARBA00008824"/>
    </source>
</evidence>
<evidence type="ECO:0000256" key="2">
    <source>
        <dbReference type="ARBA" id="ARBA00011738"/>
    </source>
</evidence>
<dbReference type="PANTHER" id="PTHR11540">
    <property type="entry name" value="MALATE AND LACTATE DEHYDROGENASE"/>
    <property type="match status" value="1"/>
</dbReference>
<dbReference type="Gene3D" id="3.40.50.720">
    <property type="entry name" value="NAD(P)-binding Rossmann-like Domain"/>
    <property type="match status" value="1"/>
</dbReference>
<dbReference type="OrthoDB" id="4069699at2759"/>
<dbReference type="AlphaFoldDB" id="A0A2J7ZH45"/>
<dbReference type="NCBIfam" id="TIGR01772">
    <property type="entry name" value="MDH_euk_gproteo"/>
    <property type="match status" value="1"/>
</dbReference>
<dbReference type="CDD" id="cd01337">
    <property type="entry name" value="MDH_glyoxysomal_mitochondrial"/>
    <property type="match status" value="1"/>
</dbReference>
<dbReference type="FunFam" id="3.40.50.720:FF:000017">
    <property type="entry name" value="Malate dehydrogenase"/>
    <property type="match status" value="1"/>
</dbReference>
<evidence type="ECO:0000256" key="9">
    <source>
        <dbReference type="PIRSR" id="PIRSR000102-2"/>
    </source>
</evidence>
<sequence>MLLAQRKLGAAQRVAGRTAAPMAARASRRTLRCEARKVALLGAAGGIGQPLALLLKMNKFITELALYDIANVAGVAADLSHCNTPVKVVAYTGAEELAACLKGADLVVIPAGVPRKPGMTRDDLFNTNAGIVKALVEAVGKNCPGAVLEIITNPVNSTVPIAAEVLKSMGVYDPKKLIGVTSLDVVRANTFVSEAKGIDMKDVDVPVIGGHAGATILPLLSQTTPPVTFTEEEKKAMADKIQNAGTVVVEAKAGKGSATLSM</sequence>
<feature type="domain" description="Lactate/malate dehydrogenase N-terminal" evidence="12">
    <location>
        <begin position="37"/>
        <end position="179"/>
    </location>
</feature>
<feature type="binding site" evidence="9">
    <location>
        <position position="115"/>
    </location>
    <ligand>
        <name>substrate</name>
    </ligand>
</feature>
<evidence type="ECO:0000313" key="14">
    <source>
        <dbReference type="EMBL" id="PNG99567.1"/>
    </source>
</evidence>
<feature type="binding site" evidence="10">
    <location>
        <position position="262"/>
    </location>
    <ligand>
        <name>NAD(+)</name>
        <dbReference type="ChEBI" id="CHEBI:57540"/>
    </ligand>
</feature>
<evidence type="ECO:0000256" key="8">
    <source>
        <dbReference type="PIRSR" id="PIRSR000102-1"/>
    </source>
</evidence>
<dbReference type="Pfam" id="PF00056">
    <property type="entry name" value="Ldh_1_N"/>
    <property type="match status" value="1"/>
</dbReference>
<dbReference type="PIRSF" id="PIRSF000102">
    <property type="entry name" value="Lac_mal_DH"/>
    <property type="match status" value="1"/>
</dbReference>
<protein>
    <recommendedName>
        <fullName evidence="3">malate dehydrogenase</fullName>
        <ecNumber evidence="3">1.1.1.37</ecNumber>
    </recommendedName>
</protein>
<dbReference type="EMBL" id="PGGS01002572">
    <property type="protein sequence ID" value="PNG99567.1"/>
    <property type="molecule type" value="Genomic_DNA"/>
</dbReference>
<evidence type="ECO:0000256" key="6">
    <source>
        <dbReference type="ARBA" id="ARBA00023027"/>
    </source>
</evidence>
<dbReference type="EC" id="1.1.1.37" evidence="3"/>
<reference evidence="14 15" key="1">
    <citation type="journal article" date="2017" name="Mol. Biol. Evol.">
        <title>The 4-celled Tetrabaena socialis nuclear genome reveals the essential components for genetic control of cell number at the origin of multicellularity in the volvocine lineage.</title>
        <authorList>
            <person name="Featherston J."/>
            <person name="Arakaki Y."/>
            <person name="Hanschen E.R."/>
            <person name="Ferris P.J."/>
            <person name="Michod R.E."/>
            <person name="Olson B.J.S.C."/>
            <person name="Nozaki H."/>
            <person name="Durand P.M."/>
        </authorList>
    </citation>
    <scope>NUCLEOTIDE SEQUENCE [LARGE SCALE GENOMIC DNA]</scope>
    <source>
        <strain evidence="14 15">NIES-571</strain>
    </source>
</reference>
<evidence type="ECO:0000256" key="11">
    <source>
        <dbReference type="RuleBase" id="RU003369"/>
    </source>
</evidence>
<feature type="binding site" evidence="9">
    <location>
        <position position="121"/>
    </location>
    <ligand>
        <name>substrate</name>
    </ligand>
</feature>
<feature type="binding site" evidence="10">
    <location>
        <begin position="42"/>
        <end position="48"/>
    </location>
    <ligand>
        <name>NAD(+)</name>
        <dbReference type="ChEBI" id="CHEBI:57540"/>
    </ligand>
</feature>
<feature type="active site" description="Proton acceptor" evidence="8">
    <location>
        <position position="211"/>
    </location>
</feature>
<comment type="catalytic activity">
    <reaction evidence="7">
        <text>(S)-malate + NAD(+) = oxaloacetate + NADH + H(+)</text>
        <dbReference type="Rhea" id="RHEA:21432"/>
        <dbReference type="ChEBI" id="CHEBI:15378"/>
        <dbReference type="ChEBI" id="CHEBI:15589"/>
        <dbReference type="ChEBI" id="CHEBI:16452"/>
        <dbReference type="ChEBI" id="CHEBI:57540"/>
        <dbReference type="ChEBI" id="CHEBI:57945"/>
        <dbReference type="EC" id="1.1.1.37"/>
    </reaction>
</comment>
<feature type="binding site" evidence="10">
    <location>
        <begin position="151"/>
        <end position="153"/>
    </location>
    <ligand>
        <name>NAD(+)</name>
        <dbReference type="ChEBI" id="CHEBI:57540"/>
    </ligand>
</feature>
<organism evidence="14 15">
    <name type="scientific">Tetrabaena socialis</name>
    <dbReference type="NCBI Taxonomy" id="47790"/>
    <lineage>
        <taxon>Eukaryota</taxon>
        <taxon>Viridiplantae</taxon>
        <taxon>Chlorophyta</taxon>
        <taxon>core chlorophytes</taxon>
        <taxon>Chlorophyceae</taxon>
        <taxon>CS clade</taxon>
        <taxon>Chlamydomonadales</taxon>
        <taxon>Tetrabaenaceae</taxon>
        <taxon>Tetrabaena</taxon>
    </lineage>
</organism>
<keyword evidence="5 11" id="KW-0560">Oxidoreductase</keyword>
<dbReference type="InterPro" id="IPR001236">
    <property type="entry name" value="Lactate/malate_DH_N"/>
</dbReference>
<feature type="binding site" evidence="9">
    <location>
        <position position="153"/>
    </location>
    <ligand>
        <name>substrate</name>
    </ligand>
</feature>
<evidence type="ECO:0000259" key="13">
    <source>
        <dbReference type="Pfam" id="PF02866"/>
    </source>
</evidence>
<dbReference type="InterPro" id="IPR015955">
    <property type="entry name" value="Lactate_DH/Glyco_Ohase_4_C"/>
</dbReference>
<dbReference type="GO" id="GO:0030060">
    <property type="term" value="F:L-malate dehydrogenase (NAD+) activity"/>
    <property type="evidence" value="ECO:0007669"/>
    <property type="project" value="UniProtKB-EC"/>
</dbReference>
<dbReference type="SUPFAM" id="SSF51735">
    <property type="entry name" value="NAD(P)-binding Rossmann-fold domains"/>
    <property type="match status" value="1"/>
</dbReference>
<evidence type="ECO:0000256" key="3">
    <source>
        <dbReference type="ARBA" id="ARBA00012995"/>
    </source>
</evidence>
<comment type="subunit">
    <text evidence="2">Homodimer.</text>
</comment>
<feature type="non-terminal residue" evidence="14">
    <location>
        <position position="262"/>
    </location>
</feature>
<name>A0A2J7ZH45_9CHLO</name>
<proteinExistence type="inferred from homology"/>
<accession>A0A2J7ZH45</accession>
<dbReference type="SUPFAM" id="SSF56327">
    <property type="entry name" value="LDH C-terminal domain-like"/>
    <property type="match status" value="1"/>
</dbReference>
<keyword evidence="15" id="KW-1185">Reference proteome</keyword>
<dbReference type="PANTHER" id="PTHR11540:SF16">
    <property type="entry name" value="MALATE DEHYDROGENASE, MITOCHONDRIAL"/>
    <property type="match status" value="1"/>
</dbReference>
<evidence type="ECO:0000256" key="5">
    <source>
        <dbReference type="ARBA" id="ARBA00023002"/>
    </source>
</evidence>
<keyword evidence="6 10" id="KW-0520">NAD</keyword>
<comment type="caution">
    <text evidence="14">The sequence shown here is derived from an EMBL/GenBank/DDBJ whole genome shotgun (WGS) entry which is preliminary data.</text>
</comment>
<feature type="binding site" evidence="9">
    <location>
        <position position="187"/>
    </location>
    <ligand>
        <name>substrate</name>
    </ligand>
</feature>
<evidence type="ECO:0000313" key="15">
    <source>
        <dbReference type="Proteomes" id="UP000236333"/>
    </source>
</evidence>
<evidence type="ECO:0000256" key="4">
    <source>
        <dbReference type="ARBA" id="ARBA00022532"/>
    </source>
</evidence>
<feature type="binding site" evidence="10">
    <location>
        <position position="128"/>
    </location>
    <ligand>
        <name>NAD(+)</name>
        <dbReference type="ChEBI" id="CHEBI:57540"/>
    </ligand>
</feature>
<feature type="binding site" evidence="10">
    <location>
        <position position="68"/>
    </location>
    <ligand>
        <name>NAD(+)</name>
        <dbReference type="ChEBI" id="CHEBI:57540"/>
    </ligand>
</feature>
<keyword evidence="4" id="KW-0816">Tricarboxylic acid cycle</keyword>
<evidence type="ECO:0000256" key="10">
    <source>
        <dbReference type="PIRSR" id="PIRSR000102-3"/>
    </source>
</evidence>
<evidence type="ECO:0000259" key="12">
    <source>
        <dbReference type="Pfam" id="PF00056"/>
    </source>
</evidence>
<dbReference type="Pfam" id="PF02866">
    <property type="entry name" value="Ldh_1_C"/>
    <property type="match status" value="1"/>
</dbReference>
<comment type="similarity">
    <text evidence="1">Belongs to the LDH/MDH superfamily. MDH type 1 family.</text>
</comment>
<dbReference type="InterPro" id="IPR001557">
    <property type="entry name" value="L-lactate/malate_DH"/>
</dbReference>
<dbReference type="GO" id="GO:0006099">
    <property type="term" value="P:tricarboxylic acid cycle"/>
    <property type="evidence" value="ECO:0007669"/>
    <property type="project" value="UniProtKB-KW"/>
</dbReference>
<dbReference type="GO" id="GO:0005739">
    <property type="term" value="C:mitochondrion"/>
    <property type="evidence" value="ECO:0007669"/>
    <property type="project" value="TreeGrafter"/>
</dbReference>
<feature type="domain" description="Lactate/malate dehydrogenase C-terminal" evidence="13">
    <location>
        <begin position="181"/>
        <end position="262"/>
    </location>
</feature>
<dbReference type="InterPro" id="IPR036291">
    <property type="entry name" value="NAD(P)-bd_dom_sf"/>
</dbReference>
<dbReference type="GO" id="GO:0019752">
    <property type="term" value="P:carboxylic acid metabolic process"/>
    <property type="evidence" value="ECO:0007669"/>
    <property type="project" value="InterPro"/>
</dbReference>
<dbReference type="Proteomes" id="UP000236333">
    <property type="component" value="Unassembled WGS sequence"/>
</dbReference>
<gene>
    <name evidence="14" type="ORF">TSOC_014651</name>
</gene>
<dbReference type="InterPro" id="IPR022383">
    <property type="entry name" value="Lactate/malate_DH_C"/>
</dbReference>
<dbReference type="InterPro" id="IPR010097">
    <property type="entry name" value="Malate_DH_type1"/>
</dbReference>
<evidence type="ECO:0000256" key="7">
    <source>
        <dbReference type="ARBA" id="ARBA00048313"/>
    </source>
</evidence>
<dbReference type="Gene3D" id="3.90.110.10">
    <property type="entry name" value="Lactate dehydrogenase/glycoside hydrolase, family 4, C-terminal"/>
    <property type="match status" value="1"/>
</dbReference>